<protein>
    <submittedName>
        <fullName evidence="2">Uncharacterized protein</fullName>
    </submittedName>
</protein>
<dbReference type="EMBL" id="JBFXLT010000208">
    <property type="protein sequence ID" value="KAL2802111.1"/>
    <property type="molecule type" value="Genomic_DNA"/>
</dbReference>
<accession>A0ABR4GTB3</accession>
<evidence type="ECO:0000256" key="1">
    <source>
        <dbReference type="SAM" id="MobiDB-lite"/>
    </source>
</evidence>
<feature type="region of interest" description="Disordered" evidence="1">
    <location>
        <begin position="1"/>
        <end position="63"/>
    </location>
</feature>
<proteinExistence type="predicted"/>
<name>A0ABR4GTB3_9EURO</name>
<dbReference type="Proteomes" id="UP001610334">
    <property type="component" value="Unassembled WGS sequence"/>
</dbReference>
<keyword evidence="3" id="KW-1185">Reference proteome</keyword>
<evidence type="ECO:0000313" key="3">
    <source>
        <dbReference type="Proteomes" id="UP001610334"/>
    </source>
</evidence>
<feature type="region of interest" description="Disordered" evidence="1">
    <location>
        <begin position="332"/>
        <end position="351"/>
    </location>
</feature>
<gene>
    <name evidence="2" type="ORF">BJX63DRAFT_133845</name>
</gene>
<organism evidence="2 3">
    <name type="scientific">Aspergillus granulosus</name>
    <dbReference type="NCBI Taxonomy" id="176169"/>
    <lineage>
        <taxon>Eukaryota</taxon>
        <taxon>Fungi</taxon>
        <taxon>Dikarya</taxon>
        <taxon>Ascomycota</taxon>
        <taxon>Pezizomycotina</taxon>
        <taxon>Eurotiomycetes</taxon>
        <taxon>Eurotiomycetidae</taxon>
        <taxon>Eurotiales</taxon>
        <taxon>Aspergillaceae</taxon>
        <taxon>Aspergillus</taxon>
        <taxon>Aspergillus subgen. Nidulantes</taxon>
    </lineage>
</organism>
<evidence type="ECO:0000313" key="2">
    <source>
        <dbReference type="EMBL" id="KAL2802111.1"/>
    </source>
</evidence>
<reference evidence="2 3" key="1">
    <citation type="submission" date="2024-07" db="EMBL/GenBank/DDBJ databases">
        <title>Section-level genome sequencing and comparative genomics of Aspergillus sections Usti and Cavernicolus.</title>
        <authorList>
            <consortium name="Lawrence Berkeley National Laboratory"/>
            <person name="Nybo J.L."/>
            <person name="Vesth T.C."/>
            <person name="Theobald S."/>
            <person name="Frisvad J.C."/>
            <person name="Larsen T.O."/>
            <person name="Kjaerboelling I."/>
            <person name="Rothschild-Mancinelli K."/>
            <person name="Lyhne E.K."/>
            <person name="Kogle M.E."/>
            <person name="Barry K."/>
            <person name="Clum A."/>
            <person name="Na H."/>
            <person name="Ledsgaard L."/>
            <person name="Lin J."/>
            <person name="Lipzen A."/>
            <person name="Kuo A."/>
            <person name="Riley R."/>
            <person name="Mondo S."/>
            <person name="Labutti K."/>
            <person name="Haridas S."/>
            <person name="Pangalinan J."/>
            <person name="Salamov A.A."/>
            <person name="Simmons B.A."/>
            <person name="Magnuson J.K."/>
            <person name="Chen J."/>
            <person name="Drula E."/>
            <person name="Henrissat B."/>
            <person name="Wiebenga A."/>
            <person name="Lubbers R.J."/>
            <person name="Gomes A.C."/>
            <person name="Makela M.R."/>
            <person name="Stajich J."/>
            <person name="Grigoriev I.V."/>
            <person name="Mortensen U.H."/>
            <person name="De Vries R.P."/>
            <person name="Baker S.E."/>
            <person name="Andersen M.R."/>
        </authorList>
    </citation>
    <scope>NUCLEOTIDE SEQUENCE [LARGE SCALE GENOMIC DNA]</scope>
    <source>
        <strain evidence="2 3">CBS 588.65</strain>
    </source>
</reference>
<feature type="compositionally biased region" description="Pro residues" evidence="1">
    <location>
        <begin position="49"/>
        <end position="60"/>
    </location>
</feature>
<feature type="compositionally biased region" description="Polar residues" evidence="1">
    <location>
        <begin position="1"/>
        <end position="15"/>
    </location>
</feature>
<feature type="compositionally biased region" description="Polar residues" evidence="1">
    <location>
        <begin position="24"/>
        <end position="38"/>
    </location>
</feature>
<sequence>MVQNPPTDCHSTSHGAINPPQEPSYETSCDPSTQSYAHATSKEAIITPQEPPGETPPEAPHNPSAIFLETAYESPKDDENISCDHPITIPVAINIIHEFSRELYQTPEHIYAEIVRSVQEDSQIQWSDNKLWSDIIERSFFKDHRHTVFNLLEYIGASEWFDQQVLIARQSFLTKRNQPIQPSTAAGKVLDIILKMSDAHSDNISSKIQKARRQRIWVQLYRGKELRNKLVKALGLGILFSPKIWPLLYLSSDKLDKTISFILADPEQMTLLQLLSKQLEYLVNSGSTDLQAFCNGLKEHGLISEQELENSLVALLLDKENDVHTQIENRESLHNSGQAGPASSDHAAAPQSQFPQVVEPNFNVYKDDDTSSIIGFGFENVNIISEEISDVKENLMTMKENITAAVLSLSGH</sequence>
<comment type="caution">
    <text evidence="2">The sequence shown here is derived from an EMBL/GenBank/DDBJ whole genome shotgun (WGS) entry which is preliminary data.</text>
</comment>